<name>A0A5E4ME09_9HEMI</name>
<dbReference type="EMBL" id="CABPRJ010000487">
    <property type="protein sequence ID" value="VVC29087.1"/>
    <property type="molecule type" value="Genomic_DNA"/>
</dbReference>
<dbReference type="InterPro" id="IPR019184">
    <property type="entry name" value="Uncharacterised_TM-17"/>
</dbReference>
<dbReference type="Pfam" id="PF09799">
    <property type="entry name" value="Transmemb_17"/>
    <property type="match status" value="1"/>
</dbReference>
<accession>A0A5E4ME09</accession>
<sequence>MSDSWRQTMMNITDRIFPSLPPEEKVGPAIGNEIVSSLPLQMSLYFNIVYFPFWFYTFLSLIVFKFDCLNMLTQTIVSVSLFLIFLLECVRLYLGVQGNMREKIPDLAAFWMFSLILQLPLQLVFLLLNNAPAERAAHGVMCALLLSQLVFGFIVVRDMARHHKIRFHISQFYNGQQHTKTE</sequence>
<evidence type="ECO:0000313" key="6">
    <source>
        <dbReference type="EMBL" id="VVC29087.1"/>
    </source>
</evidence>
<reference evidence="6 7" key="1">
    <citation type="submission" date="2019-08" db="EMBL/GenBank/DDBJ databases">
        <authorList>
            <person name="Alioto T."/>
            <person name="Alioto T."/>
            <person name="Gomez Garrido J."/>
        </authorList>
    </citation>
    <scope>NUCLEOTIDE SEQUENCE [LARGE SCALE GENOMIC DNA]</scope>
</reference>
<proteinExistence type="predicted"/>
<keyword evidence="7" id="KW-1185">Reference proteome</keyword>
<dbReference type="AlphaFoldDB" id="A0A5E4ME09"/>
<evidence type="ECO:0000256" key="3">
    <source>
        <dbReference type="ARBA" id="ARBA00022989"/>
    </source>
</evidence>
<feature type="transmembrane region" description="Helical" evidence="5">
    <location>
        <begin position="108"/>
        <end position="130"/>
    </location>
</feature>
<dbReference type="GO" id="GO:0016020">
    <property type="term" value="C:membrane"/>
    <property type="evidence" value="ECO:0007669"/>
    <property type="project" value="UniProtKB-SubCell"/>
</dbReference>
<feature type="transmembrane region" description="Helical" evidence="5">
    <location>
        <begin position="44"/>
        <end position="64"/>
    </location>
</feature>
<keyword evidence="4 5" id="KW-0472">Membrane</keyword>
<keyword evidence="2 5" id="KW-0812">Transmembrane</keyword>
<evidence type="ECO:0000256" key="2">
    <source>
        <dbReference type="ARBA" id="ARBA00022692"/>
    </source>
</evidence>
<evidence type="ECO:0000313" key="7">
    <source>
        <dbReference type="Proteomes" id="UP000325440"/>
    </source>
</evidence>
<evidence type="ECO:0000256" key="5">
    <source>
        <dbReference type="SAM" id="Phobius"/>
    </source>
</evidence>
<gene>
    <name evidence="6" type="ORF">CINCED_3A005729</name>
</gene>
<feature type="transmembrane region" description="Helical" evidence="5">
    <location>
        <begin position="136"/>
        <end position="156"/>
    </location>
</feature>
<evidence type="ECO:0000256" key="4">
    <source>
        <dbReference type="ARBA" id="ARBA00023136"/>
    </source>
</evidence>
<evidence type="ECO:0008006" key="8">
    <source>
        <dbReference type="Google" id="ProtNLM"/>
    </source>
</evidence>
<organism evidence="6 7">
    <name type="scientific">Cinara cedri</name>
    <dbReference type="NCBI Taxonomy" id="506608"/>
    <lineage>
        <taxon>Eukaryota</taxon>
        <taxon>Metazoa</taxon>
        <taxon>Ecdysozoa</taxon>
        <taxon>Arthropoda</taxon>
        <taxon>Hexapoda</taxon>
        <taxon>Insecta</taxon>
        <taxon>Pterygota</taxon>
        <taxon>Neoptera</taxon>
        <taxon>Paraneoptera</taxon>
        <taxon>Hemiptera</taxon>
        <taxon>Sternorrhyncha</taxon>
        <taxon>Aphidomorpha</taxon>
        <taxon>Aphidoidea</taxon>
        <taxon>Aphididae</taxon>
        <taxon>Lachninae</taxon>
        <taxon>Cinara</taxon>
    </lineage>
</organism>
<dbReference type="GO" id="GO:0035869">
    <property type="term" value="C:ciliary transition zone"/>
    <property type="evidence" value="ECO:0007669"/>
    <property type="project" value="TreeGrafter"/>
</dbReference>
<dbReference type="PANTHER" id="PTHR13531:SF6">
    <property type="entry name" value="TMEM (HUMAN TRANSMEMBRANE PROTEIN) HOMOLOG"/>
    <property type="match status" value="1"/>
</dbReference>
<protein>
    <recommendedName>
        <fullName evidence="8">Transmembrane protein 17</fullName>
    </recommendedName>
</protein>
<dbReference type="OrthoDB" id="311720at2759"/>
<comment type="subcellular location">
    <subcellularLocation>
        <location evidence="1">Membrane</location>
        <topology evidence="1">Multi-pass membrane protein</topology>
    </subcellularLocation>
</comment>
<dbReference type="Proteomes" id="UP000325440">
    <property type="component" value="Unassembled WGS sequence"/>
</dbReference>
<keyword evidence="3 5" id="KW-1133">Transmembrane helix</keyword>
<dbReference type="GO" id="GO:1905515">
    <property type="term" value="P:non-motile cilium assembly"/>
    <property type="evidence" value="ECO:0007669"/>
    <property type="project" value="TreeGrafter"/>
</dbReference>
<dbReference type="PANTHER" id="PTHR13531">
    <property type="entry name" value="GEO07735P1-RELATED-RELATED"/>
    <property type="match status" value="1"/>
</dbReference>
<evidence type="ECO:0000256" key="1">
    <source>
        <dbReference type="ARBA" id="ARBA00004141"/>
    </source>
</evidence>
<feature type="transmembrane region" description="Helical" evidence="5">
    <location>
        <begin position="76"/>
        <end position="96"/>
    </location>
</feature>